<comment type="caution">
    <text evidence="2">The sequence shown here is derived from an EMBL/GenBank/DDBJ whole genome shotgun (WGS) entry which is preliminary data.</text>
</comment>
<dbReference type="OrthoDB" id="771506at2"/>
<sequence length="83" mass="9496">MVTKTPSPQQDLKTLIRQRDFFKGILIGVCILWPFIFAAAIYFYYKKGNIALFIPSITILISFLPIYLRLKALSSDIKAKEPS</sequence>
<feature type="transmembrane region" description="Helical" evidence="1">
    <location>
        <begin position="50"/>
        <end position="70"/>
    </location>
</feature>
<proteinExistence type="predicted"/>
<organism evidence="2 3">
    <name type="scientific">Pedobacter duraquae</name>
    <dbReference type="NCBI Taxonomy" id="425511"/>
    <lineage>
        <taxon>Bacteria</taxon>
        <taxon>Pseudomonadati</taxon>
        <taxon>Bacteroidota</taxon>
        <taxon>Sphingobacteriia</taxon>
        <taxon>Sphingobacteriales</taxon>
        <taxon>Sphingobacteriaceae</taxon>
        <taxon>Pedobacter</taxon>
    </lineage>
</organism>
<dbReference type="AlphaFoldDB" id="A0A4R6INI4"/>
<gene>
    <name evidence="2" type="ORF">CLV32_0075</name>
</gene>
<feature type="transmembrane region" description="Helical" evidence="1">
    <location>
        <begin position="21"/>
        <end position="44"/>
    </location>
</feature>
<name>A0A4R6INI4_9SPHI</name>
<keyword evidence="1" id="KW-0812">Transmembrane</keyword>
<keyword evidence="3" id="KW-1185">Reference proteome</keyword>
<keyword evidence="1" id="KW-1133">Transmembrane helix</keyword>
<evidence type="ECO:0000256" key="1">
    <source>
        <dbReference type="SAM" id="Phobius"/>
    </source>
</evidence>
<dbReference type="EMBL" id="SNWM01000001">
    <property type="protein sequence ID" value="TDO23790.1"/>
    <property type="molecule type" value="Genomic_DNA"/>
</dbReference>
<protein>
    <submittedName>
        <fullName evidence="2">Uncharacterized protein</fullName>
    </submittedName>
</protein>
<dbReference type="Proteomes" id="UP000295499">
    <property type="component" value="Unassembled WGS sequence"/>
</dbReference>
<evidence type="ECO:0000313" key="3">
    <source>
        <dbReference type="Proteomes" id="UP000295499"/>
    </source>
</evidence>
<evidence type="ECO:0000313" key="2">
    <source>
        <dbReference type="EMBL" id="TDO23790.1"/>
    </source>
</evidence>
<keyword evidence="1" id="KW-0472">Membrane</keyword>
<reference evidence="2 3" key="1">
    <citation type="submission" date="2019-03" db="EMBL/GenBank/DDBJ databases">
        <title>Genomic Encyclopedia of Archaeal and Bacterial Type Strains, Phase II (KMG-II): from individual species to whole genera.</title>
        <authorList>
            <person name="Goeker M."/>
        </authorList>
    </citation>
    <scope>NUCLEOTIDE SEQUENCE [LARGE SCALE GENOMIC DNA]</scope>
    <source>
        <strain evidence="2 3">DSM 19034</strain>
    </source>
</reference>
<accession>A0A4R6INI4</accession>